<evidence type="ECO:0000256" key="4">
    <source>
        <dbReference type="ARBA" id="ARBA00023002"/>
    </source>
</evidence>
<dbReference type="Proteomes" id="UP001595840">
    <property type="component" value="Unassembled WGS sequence"/>
</dbReference>
<reference evidence="8" key="1">
    <citation type="journal article" date="2019" name="Int. J. Syst. Evol. Microbiol.">
        <title>The Global Catalogue of Microorganisms (GCM) 10K type strain sequencing project: providing services to taxonomists for standard genome sequencing and annotation.</title>
        <authorList>
            <consortium name="The Broad Institute Genomics Platform"/>
            <consortium name="The Broad Institute Genome Sequencing Center for Infectious Disease"/>
            <person name="Wu L."/>
            <person name="Ma J."/>
        </authorList>
    </citation>
    <scope>NUCLEOTIDE SEQUENCE [LARGE SCALE GENOMIC DNA]</scope>
    <source>
        <strain evidence="8">CECT 8570</strain>
    </source>
</reference>
<protein>
    <submittedName>
        <fullName evidence="7">2OG-Fe(II) oxygenase</fullName>
        <ecNumber evidence="7">1.14.11.-</ecNumber>
    </submittedName>
</protein>
<dbReference type="EMBL" id="JBHSCX010000021">
    <property type="protein sequence ID" value="MFC4364298.1"/>
    <property type="molecule type" value="Genomic_DNA"/>
</dbReference>
<evidence type="ECO:0000313" key="7">
    <source>
        <dbReference type="EMBL" id="MFC4364298.1"/>
    </source>
</evidence>
<gene>
    <name evidence="7" type="ORF">ACFOX3_18460</name>
</gene>
<dbReference type="RefSeq" id="WP_290262330.1">
    <property type="nucleotide sequence ID" value="NZ_JAUFQG010000004.1"/>
</dbReference>
<dbReference type="Gene3D" id="2.60.120.620">
    <property type="entry name" value="q2cbj1_9rhob like domain"/>
    <property type="match status" value="1"/>
</dbReference>
<evidence type="ECO:0000256" key="3">
    <source>
        <dbReference type="ARBA" id="ARBA00022964"/>
    </source>
</evidence>
<evidence type="ECO:0000259" key="6">
    <source>
        <dbReference type="SMART" id="SM00702"/>
    </source>
</evidence>
<keyword evidence="5" id="KW-0408">Iron</keyword>
<comment type="cofactor">
    <cofactor evidence="1">
        <name>L-ascorbate</name>
        <dbReference type="ChEBI" id="CHEBI:38290"/>
    </cofactor>
</comment>
<organism evidence="7 8">
    <name type="scientific">Simiduia curdlanivorans</name>
    <dbReference type="NCBI Taxonomy" id="1492769"/>
    <lineage>
        <taxon>Bacteria</taxon>
        <taxon>Pseudomonadati</taxon>
        <taxon>Pseudomonadota</taxon>
        <taxon>Gammaproteobacteria</taxon>
        <taxon>Cellvibrionales</taxon>
        <taxon>Cellvibrionaceae</taxon>
        <taxon>Simiduia</taxon>
    </lineage>
</organism>
<keyword evidence="4 7" id="KW-0560">Oxidoreductase</keyword>
<accession>A0ABV8V9E4</accession>
<dbReference type="PANTHER" id="PTHR10869:SF246">
    <property type="entry name" value="TRANSMEMBRANE PROLYL 4-HYDROXYLASE"/>
    <property type="match status" value="1"/>
</dbReference>
<comment type="caution">
    <text evidence="7">The sequence shown here is derived from an EMBL/GenBank/DDBJ whole genome shotgun (WGS) entry which is preliminary data.</text>
</comment>
<keyword evidence="3" id="KW-0223">Dioxygenase</keyword>
<dbReference type="PANTHER" id="PTHR10869">
    <property type="entry name" value="PROLYL 4-HYDROXYLASE ALPHA SUBUNIT"/>
    <property type="match status" value="1"/>
</dbReference>
<dbReference type="GO" id="GO:0016491">
    <property type="term" value="F:oxidoreductase activity"/>
    <property type="evidence" value="ECO:0007669"/>
    <property type="project" value="UniProtKB-KW"/>
</dbReference>
<evidence type="ECO:0000256" key="1">
    <source>
        <dbReference type="ARBA" id="ARBA00001961"/>
    </source>
</evidence>
<dbReference type="Pfam" id="PF13640">
    <property type="entry name" value="2OG-FeII_Oxy_3"/>
    <property type="match status" value="1"/>
</dbReference>
<keyword evidence="8" id="KW-1185">Reference proteome</keyword>
<dbReference type="InterPro" id="IPR044862">
    <property type="entry name" value="Pro_4_hyd_alph_FE2OG_OXY"/>
</dbReference>
<dbReference type="SMART" id="SM00702">
    <property type="entry name" value="P4Hc"/>
    <property type="match status" value="1"/>
</dbReference>
<feature type="domain" description="Prolyl 4-hydroxylase alpha subunit" evidence="6">
    <location>
        <begin position="3"/>
        <end position="223"/>
    </location>
</feature>
<keyword evidence="2" id="KW-0479">Metal-binding</keyword>
<dbReference type="InterPro" id="IPR006620">
    <property type="entry name" value="Pro_4_hyd_alph"/>
</dbReference>
<evidence type="ECO:0000313" key="8">
    <source>
        <dbReference type="Proteomes" id="UP001595840"/>
    </source>
</evidence>
<evidence type="ECO:0000256" key="2">
    <source>
        <dbReference type="ARBA" id="ARBA00022723"/>
    </source>
</evidence>
<proteinExistence type="predicted"/>
<name>A0ABV8V9E4_9GAMM</name>
<dbReference type="InterPro" id="IPR045054">
    <property type="entry name" value="P4HA-like"/>
</dbReference>
<dbReference type="EC" id="1.14.11.-" evidence="7"/>
<evidence type="ECO:0000256" key="5">
    <source>
        <dbReference type="ARBA" id="ARBA00023004"/>
    </source>
</evidence>
<sequence>MAKFIQEFSQALSAEACQHLIDKFEASGQARAGQTGQGVDLSKKHSLDLVLNEQADWQPELNSLQQITYQGLLHYVKRFPSIIAGAVSPTVLDPVTQQPSQITHANIAQFDDQLLLNVIRSIYRLGHINLQKYPSGEGGYHHWHSEIYPHPTDPQQESLHRALVFMYYLNDVAEGGETAFIYQNIKLKPKAGNLVLFPGGFTHTHKGAIPQSGDKYILTSWVLFRAAEDLYGK</sequence>